<dbReference type="SUPFAM" id="SSF52540">
    <property type="entry name" value="P-loop containing nucleoside triphosphate hydrolases"/>
    <property type="match status" value="1"/>
</dbReference>
<keyword evidence="8 10" id="KW-0717">Septation</keyword>
<evidence type="ECO:0000259" key="11">
    <source>
        <dbReference type="PROSITE" id="PS51706"/>
    </source>
</evidence>
<keyword evidence="3 10" id="KW-0132">Cell division</keyword>
<comment type="similarity">
    <text evidence="2 10">Belongs to the TRAFAC class TrmE-Era-EngA-EngB-Septin-like GTPase superfamily. EngB GTPase family.</text>
</comment>
<comment type="function">
    <text evidence="10">Necessary for normal cell division and for the maintenance of normal septation.</text>
</comment>
<gene>
    <name evidence="10" type="primary">engB</name>
    <name evidence="12" type="ORF">A2175_02680</name>
</gene>
<evidence type="ECO:0000256" key="7">
    <source>
        <dbReference type="ARBA" id="ARBA00023134"/>
    </source>
</evidence>
<reference evidence="12 13" key="1">
    <citation type="journal article" date="2016" name="Nat. Commun.">
        <title>Thousands of microbial genomes shed light on interconnected biogeochemical processes in an aquifer system.</title>
        <authorList>
            <person name="Anantharaman K."/>
            <person name="Brown C.T."/>
            <person name="Hug L.A."/>
            <person name="Sharon I."/>
            <person name="Castelle C.J."/>
            <person name="Probst A.J."/>
            <person name="Thomas B.C."/>
            <person name="Singh A."/>
            <person name="Wilkins M.J."/>
            <person name="Karaoz U."/>
            <person name="Brodie E.L."/>
            <person name="Williams K.H."/>
            <person name="Hubbard S.S."/>
            <person name="Banfield J.F."/>
        </authorList>
    </citation>
    <scope>NUCLEOTIDE SEQUENCE [LARGE SCALE GENOMIC DNA]</scope>
</reference>
<dbReference type="GO" id="GO:0005525">
    <property type="term" value="F:GTP binding"/>
    <property type="evidence" value="ECO:0007669"/>
    <property type="project" value="UniProtKB-UniRule"/>
</dbReference>
<dbReference type="Proteomes" id="UP000176755">
    <property type="component" value="Unassembled WGS sequence"/>
</dbReference>
<evidence type="ECO:0000256" key="1">
    <source>
        <dbReference type="ARBA" id="ARBA00001946"/>
    </source>
</evidence>
<feature type="domain" description="EngB-type G" evidence="11">
    <location>
        <begin position="22"/>
        <end position="191"/>
    </location>
</feature>
<evidence type="ECO:0000256" key="10">
    <source>
        <dbReference type="HAMAP-Rule" id="MF_00321"/>
    </source>
</evidence>
<dbReference type="InterPro" id="IPR019987">
    <property type="entry name" value="GTP-bd_ribosome_bio_YsxC"/>
</dbReference>
<dbReference type="InterPro" id="IPR027417">
    <property type="entry name" value="P-loop_NTPase"/>
</dbReference>
<dbReference type="NCBIfam" id="TIGR03598">
    <property type="entry name" value="GTPase_YsxC"/>
    <property type="match status" value="1"/>
</dbReference>
<dbReference type="EMBL" id="MHLY01000009">
    <property type="protein sequence ID" value="OGZ18631.1"/>
    <property type="molecule type" value="Genomic_DNA"/>
</dbReference>
<dbReference type="GO" id="GO:0000917">
    <property type="term" value="P:division septum assembly"/>
    <property type="evidence" value="ECO:0007669"/>
    <property type="project" value="UniProtKB-KW"/>
</dbReference>
<dbReference type="GO" id="GO:0046872">
    <property type="term" value="F:metal ion binding"/>
    <property type="evidence" value="ECO:0007669"/>
    <property type="project" value="UniProtKB-KW"/>
</dbReference>
<proteinExistence type="inferred from homology"/>
<evidence type="ECO:0000256" key="6">
    <source>
        <dbReference type="ARBA" id="ARBA00022842"/>
    </source>
</evidence>
<evidence type="ECO:0000256" key="3">
    <source>
        <dbReference type="ARBA" id="ARBA00022618"/>
    </source>
</evidence>
<evidence type="ECO:0000256" key="4">
    <source>
        <dbReference type="ARBA" id="ARBA00022723"/>
    </source>
</evidence>
<accession>A0A1G2DZX2</accession>
<sequence>MEISKAEFVKGVIGDDYGLGDNLPQVAFFGRSNVGKSSVINSLVDKKDLAKVSKTPGKTREANFFRINDSFYFVDFPGYGYAKRSMKERNKMIKRIFWYVKYSNVRPKAVFLIIDVKVGLTVLDRDMIKILGENKHQVVIIANKIDKLEKIAAEKQISSIQKEAPHVSVLPYSAKTKEGKDELLKKIMGFV</sequence>
<evidence type="ECO:0000313" key="12">
    <source>
        <dbReference type="EMBL" id="OGZ18631.1"/>
    </source>
</evidence>
<dbReference type="STRING" id="1801663.A2175_02680"/>
<dbReference type="InterPro" id="IPR006073">
    <property type="entry name" value="GTP-bd"/>
</dbReference>
<dbReference type="PANTHER" id="PTHR11649">
    <property type="entry name" value="MSS1/TRME-RELATED GTP-BINDING PROTEIN"/>
    <property type="match status" value="1"/>
</dbReference>
<evidence type="ECO:0000256" key="2">
    <source>
        <dbReference type="ARBA" id="ARBA00009638"/>
    </source>
</evidence>
<dbReference type="AlphaFoldDB" id="A0A1G2DZX2"/>
<organism evidence="12 13">
    <name type="scientific">Candidatus Nealsonbacteria bacterium RBG_13_42_11</name>
    <dbReference type="NCBI Taxonomy" id="1801663"/>
    <lineage>
        <taxon>Bacteria</taxon>
        <taxon>Candidatus Nealsoniibacteriota</taxon>
    </lineage>
</organism>
<dbReference type="CDD" id="cd01876">
    <property type="entry name" value="YihA_EngB"/>
    <property type="match status" value="1"/>
</dbReference>
<evidence type="ECO:0000313" key="13">
    <source>
        <dbReference type="Proteomes" id="UP000176755"/>
    </source>
</evidence>
<evidence type="ECO:0000256" key="5">
    <source>
        <dbReference type="ARBA" id="ARBA00022741"/>
    </source>
</evidence>
<keyword evidence="6" id="KW-0460">Magnesium</keyword>
<dbReference type="HAMAP" id="MF_00321">
    <property type="entry name" value="GTPase_EngB"/>
    <property type="match status" value="1"/>
</dbReference>
<evidence type="ECO:0000256" key="8">
    <source>
        <dbReference type="ARBA" id="ARBA00023210"/>
    </source>
</evidence>
<comment type="cofactor">
    <cofactor evidence="1">
        <name>Mg(2+)</name>
        <dbReference type="ChEBI" id="CHEBI:18420"/>
    </cofactor>
</comment>
<comment type="caution">
    <text evidence="12">The sequence shown here is derived from an EMBL/GenBank/DDBJ whole genome shotgun (WGS) entry which is preliminary data.</text>
</comment>
<name>A0A1G2DZX2_9BACT</name>
<protein>
    <recommendedName>
        <fullName evidence="10">Probable GTP-binding protein EngB</fullName>
    </recommendedName>
</protein>
<keyword evidence="7 10" id="KW-0342">GTP-binding</keyword>
<keyword evidence="5 10" id="KW-0547">Nucleotide-binding</keyword>
<evidence type="ECO:0000256" key="9">
    <source>
        <dbReference type="ARBA" id="ARBA00023306"/>
    </source>
</evidence>
<dbReference type="InterPro" id="IPR030393">
    <property type="entry name" value="G_ENGB_dom"/>
</dbReference>
<dbReference type="PANTHER" id="PTHR11649:SF13">
    <property type="entry name" value="ENGB-TYPE G DOMAIN-CONTAINING PROTEIN"/>
    <property type="match status" value="1"/>
</dbReference>
<keyword evidence="4" id="KW-0479">Metal-binding</keyword>
<dbReference type="PROSITE" id="PS51706">
    <property type="entry name" value="G_ENGB"/>
    <property type="match status" value="1"/>
</dbReference>
<keyword evidence="9 10" id="KW-0131">Cell cycle</keyword>
<dbReference type="Gene3D" id="3.40.50.300">
    <property type="entry name" value="P-loop containing nucleotide triphosphate hydrolases"/>
    <property type="match status" value="1"/>
</dbReference>
<dbReference type="Pfam" id="PF01926">
    <property type="entry name" value="MMR_HSR1"/>
    <property type="match status" value="1"/>
</dbReference>